<accession>A0A4R5A6D7</accession>
<dbReference type="InterPro" id="IPR000055">
    <property type="entry name" value="Restrct_endonuc_typeI_TRD"/>
</dbReference>
<dbReference type="AlphaFoldDB" id="A0A4R5A6D7"/>
<reference evidence="5 6" key="1">
    <citation type="submission" date="2019-02" db="EMBL/GenBank/DDBJ databases">
        <title>Draft genome sequences of novel Actinobacteria.</title>
        <authorList>
            <person name="Sahin N."/>
            <person name="Ay H."/>
            <person name="Saygin H."/>
        </authorList>
    </citation>
    <scope>NUCLEOTIDE SEQUENCE [LARGE SCALE GENOMIC DNA]</scope>
    <source>
        <strain evidence="5 6">8K307</strain>
    </source>
</reference>
<sequence>MRTLGEAGTWYGGGTPSKAVSEYWENGTVPWLSPKDMNGGKVLATEDHITEAALGKSPAKLVPAGSVAFVMRSNILRRLLPIALVPFSVALNQDMRAVVPHEGVLPEYLAHVCRARAAAILGIAGRTDGSMAAIQTSMLMNYSIPVPPVKVQREIVRILDAFAALDAGIEEELAVRKRQRLALARTLPHAPYASSSRSGDRQHVELGEVATHYVDPVRVESDGTYTNLGVKWYGEGAFAREPKLGRAIKGTTLYRVKPQQLIYNRMFVTEGSFAVVPAELADGVVSNEFPVYDLDTSRVLPEWLLLYFKDEYTLKRIEGEVTGTERGSTKSRRRWKEDQFEAFEIELPPITAQREFLHVIGTITALESALSDELAARRKQHEYHRDKLLTFKELAA</sequence>
<dbReference type="SUPFAM" id="SSF116734">
    <property type="entry name" value="DNA methylase specificity domain"/>
    <property type="match status" value="2"/>
</dbReference>
<dbReference type="Proteomes" id="UP000295217">
    <property type="component" value="Unassembled WGS sequence"/>
</dbReference>
<proteinExistence type="inferred from homology"/>
<dbReference type="InterPro" id="IPR044946">
    <property type="entry name" value="Restrct_endonuc_typeI_TRD_sf"/>
</dbReference>
<protein>
    <recommendedName>
        <fullName evidence="4">Type I restriction modification DNA specificity domain-containing protein</fullName>
    </recommendedName>
</protein>
<evidence type="ECO:0000256" key="2">
    <source>
        <dbReference type="ARBA" id="ARBA00022747"/>
    </source>
</evidence>
<gene>
    <name evidence="5" type="ORF">E1262_22410</name>
</gene>
<keyword evidence="2" id="KW-0680">Restriction system</keyword>
<evidence type="ECO:0000313" key="5">
    <source>
        <dbReference type="EMBL" id="TDD66359.1"/>
    </source>
</evidence>
<evidence type="ECO:0000256" key="3">
    <source>
        <dbReference type="ARBA" id="ARBA00023125"/>
    </source>
</evidence>
<comment type="similarity">
    <text evidence="1">Belongs to the type-I restriction system S methylase family.</text>
</comment>
<evidence type="ECO:0000259" key="4">
    <source>
        <dbReference type="Pfam" id="PF01420"/>
    </source>
</evidence>
<dbReference type="GO" id="GO:0009307">
    <property type="term" value="P:DNA restriction-modification system"/>
    <property type="evidence" value="ECO:0007669"/>
    <property type="project" value="UniProtKB-KW"/>
</dbReference>
<dbReference type="GO" id="GO:0003677">
    <property type="term" value="F:DNA binding"/>
    <property type="evidence" value="ECO:0007669"/>
    <property type="project" value="UniProtKB-KW"/>
</dbReference>
<dbReference type="CDD" id="cd17249">
    <property type="entry name" value="RMtype1_S_EcoR124I-TRD2-CR2_like"/>
    <property type="match status" value="1"/>
</dbReference>
<keyword evidence="3" id="KW-0238">DNA-binding</keyword>
<feature type="domain" description="Type I restriction modification DNA specificity" evidence="4">
    <location>
        <begin position="2"/>
        <end position="173"/>
    </location>
</feature>
<dbReference type="EMBL" id="SMLB01000040">
    <property type="protein sequence ID" value="TDD66359.1"/>
    <property type="molecule type" value="Genomic_DNA"/>
</dbReference>
<dbReference type="PANTHER" id="PTHR30408">
    <property type="entry name" value="TYPE-1 RESTRICTION ENZYME ECOKI SPECIFICITY PROTEIN"/>
    <property type="match status" value="1"/>
</dbReference>
<dbReference type="Gene3D" id="3.90.220.20">
    <property type="entry name" value="DNA methylase specificity domains"/>
    <property type="match status" value="2"/>
</dbReference>
<dbReference type="InterPro" id="IPR052021">
    <property type="entry name" value="Type-I_RS_S_subunit"/>
</dbReference>
<name>A0A4R5A6D7_9ACTN</name>
<organism evidence="5 6">
    <name type="scientific">Jiangella aurantiaca</name>
    <dbReference type="NCBI Taxonomy" id="2530373"/>
    <lineage>
        <taxon>Bacteria</taxon>
        <taxon>Bacillati</taxon>
        <taxon>Actinomycetota</taxon>
        <taxon>Actinomycetes</taxon>
        <taxon>Jiangellales</taxon>
        <taxon>Jiangellaceae</taxon>
        <taxon>Jiangella</taxon>
    </lineage>
</organism>
<evidence type="ECO:0000313" key="6">
    <source>
        <dbReference type="Proteomes" id="UP000295217"/>
    </source>
</evidence>
<keyword evidence="6" id="KW-1185">Reference proteome</keyword>
<comment type="caution">
    <text evidence="5">The sequence shown here is derived from an EMBL/GenBank/DDBJ whole genome shotgun (WGS) entry which is preliminary data.</text>
</comment>
<dbReference type="PANTHER" id="PTHR30408:SF12">
    <property type="entry name" value="TYPE I RESTRICTION ENZYME MJAVIII SPECIFICITY SUBUNIT"/>
    <property type="match status" value="1"/>
</dbReference>
<dbReference type="OrthoDB" id="3197085at2"/>
<evidence type="ECO:0000256" key="1">
    <source>
        <dbReference type="ARBA" id="ARBA00010923"/>
    </source>
</evidence>
<dbReference type="RefSeq" id="WP_132105791.1">
    <property type="nucleotide sequence ID" value="NZ_SMLB01000040.1"/>
</dbReference>
<dbReference type="Pfam" id="PF01420">
    <property type="entry name" value="Methylase_S"/>
    <property type="match status" value="1"/>
</dbReference>